<accession>A0A1B1BN27</accession>
<dbReference type="STRING" id="670052.PA27867_3009"/>
<proteinExistence type="predicted"/>
<name>A0A1B1BN27_9MICO</name>
<evidence type="ECO:0008006" key="4">
    <source>
        <dbReference type="Google" id="ProtNLM"/>
    </source>
</evidence>
<feature type="region of interest" description="Disordered" evidence="1">
    <location>
        <begin position="130"/>
        <end position="149"/>
    </location>
</feature>
<organism evidence="2 3">
    <name type="scientific">Cryobacterium arcticum</name>
    <dbReference type="NCBI Taxonomy" id="670052"/>
    <lineage>
        <taxon>Bacteria</taxon>
        <taxon>Bacillati</taxon>
        <taxon>Actinomycetota</taxon>
        <taxon>Actinomycetes</taxon>
        <taxon>Micrococcales</taxon>
        <taxon>Microbacteriaceae</taxon>
        <taxon>Cryobacterium</taxon>
    </lineage>
</organism>
<dbReference type="AlphaFoldDB" id="A0A1B1BN27"/>
<dbReference type="EMBL" id="CP016282">
    <property type="protein sequence ID" value="ANP73945.1"/>
    <property type="molecule type" value="Genomic_DNA"/>
</dbReference>
<evidence type="ECO:0000313" key="3">
    <source>
        <dbReference type="Proteomes" id="UP000092582"/>
    </source>
</evidence>
<evidence type="ECO:0000313" key="2">
    <source>
        <dbReference type="EMBL" id="ANP73945.1"/>
    </source>
</evidence>
<protein>
    <recommendedName>
        <fullName evidence="4">Tfp pilus assembly protein PilO</fullName>
    </recommendedName>
</protein>
<sequence length="240" mass="24062">MDKNRMWTIGSIIVMVAVLVGGALLGIQPQLTAAAVANAQRMSVEASNAGQASVLDQLKKDFAGIGDLKAELAPLSASVPNGSMMPEFIDQINALAASTQVSLDGITVAEATPYASVEAPAAVVDPSAVSATSPATPAPTATDTVAPRAGVPPVTNAKISGDNFASLAMTVTVIGPYGNTLNFVNGLQSGQRLFLVSGLTTTAKDVPEGEASTGEVTAVISGLTYALVTPQTAEAPTPAG</sequence>
<dbReference type="Proteomes" id="UP000092582">
    <property type="component" value="Chromosome 1"/>
</dbReference>
<dbReference type="InterPro" id="IPR014717">
    <property type="entry name" value="Transl_elong_EF1B/ribsomal_bS6"/>
</dbReference>
<evidence type="ECO:0000256" key="1">
    <source>
        <dbReference type="SAM" id="MobiDB-lite"/>
    </source>
</evidence>
<dbReference type="Gene3D" id="3.30.70.60">
    <property type="match status" value="1"/>
</dbReference>
<gene>
    <name evidence="2" type="ORF">PA27867_3009</name>
</gene>
<feature type="compositionally biased region" description="Low complexity" evidence="1">
    <location>
        <begin position="130"/>
        <end position="147"/>
    </location>
</feature>
<dbReference type="KEGG" id="cart:PA27867_3009"/>
<reference evidence="2 3" key="1">
    <citation type="submission" date="2016-06" db="EMBL/GenBank/DDBJ databases">
        <title>Genome sequencing of Cryobacterium arcticum PAMC 27867.</title>
        <authorList>
            <person name="Lee J."/>
            <person name="Kim O.-S."/>
        </authorList>
    </citation>
    <scope>NUCLEOTIDE SEQUENCE [LARGE SCALE GENOMIC DNA]</scope>
    <source>
        <strain evidence="2 3">PAMC 27867</strain>
    </source>
</reference>
<keyword evidence="3" id="KW-1185">Reference proteome</keyword>